<proteinExistence type="predicted"/>
<reference evidence="1 2" key="2">
    <citation type="journal article" date="2022" name="Mol. Ecol. Resour.">
        <title>The genomes of chicory, endive, great burdock and yacon provide insights into Asteraceae paleo-polyploidization history and plant inulin production.</title>
        <authorList>
            <person name="Fan W."/>
            <person name="Wang S."/>
            <person name="Wang H."/>
            <person name="Wang A."/>
            <person name="Jiang F."/>
            <person name="Liu H."/>
            <person name="Zhao H."/>
            <person name="Xu D."/>
            <person name="Zhang Y."/>
        </authorList>
    </citation>
    <scope>NUCLEOTIDE SEQUENCE [LARGE SCALE GENOMIC DNA]</scope>
    <source>
        <strain evidence="2">cv. Yunnan</strain>
        <tissue evidence="1">Leaves</tissue>
    </source>
</reference>
<name>A0ACB9K135_9ASTR</name>
<sequence>MIESQSHVNKDEEDKFSFPYTKPNWVVVMRKLRWVRDGHGLWDLDISTPSTLNGVARPVPSDPIPSVLGLSRGIRLSRPKQVDFFQRFMFMPFIPSYSTHTPHPGNNGFSLQRVFSFSLDRWFGTVLGQFNLQKLASSIKKNGFRHQSPWFQSIARHLSDKSLYAIDFCSEFFLTPDDSLLLSLESYGDDDYKTPRKKAVFHHKFPHHNLTLEAASPGLFVDKDGTFWDVPLTMAIDLASVASSDSGPSYHICINHNAGPPKKFGSHQNGAMVASLQPGLSATTAFSFRNSIDIWRSGAPKLKMVQPYDIFLSNPHISATGIIGSVMTACFRDNSVRVPPGDGLNGSCCKSFGLGVRRGNCAILADSFATVSLSAQHGTFQKMFLDLTRFQALLDFPSGSTFFSGAARLARDVYNSRAPNLEAIQEICPNTTLSFQQQLVGPFSFRVDSGVELDFKKGYNDRFLKVKDPVFAVEYALQVLGSAKAIAWYSPRQQEFMIELRFFET</sequence>
<organism evidence="1 2">
    <name type="scientific">Smallanthus sonchifolius</name>
    <dbReference type="NCBI Taxonomy" id="185202"/>
    <lineage>
        <taxon>Eukaryota</taxon>
        <taxon>Viridiplantae</taxon>
        <taxon>Streptophyta</taxon>
        <taxon>Embryophyta</taxon>
        <taxon>Tracheophyta</taxon>
        <taxon>Spermatophyta</taxon>
        <taxon>Magnoliopsida</taxon>
        <taxon>eudicotyledons</taxon>
        <taxon>Gunneridae</taxon>
        <taxon>Pentapetalae</taxon>
        <taxon>asterids</taxon>
        <taxon>campanulids</taxon>
        <taxon>Asterales</taxon>
        <taxon>Asteraceae</taxon>
        <taxon>Asteroideae</taxon>
        <taxon>Heliantheae alliance</taxon>
        <taxon>Millerieae</taxon>
        <taxon>Smallanthus</taxon>
    </lineage>
</organism>
<dbReference type="Proteomes" id="UP001056120">
    <property type="component" value="Linkage Group LG01"/>
</dbReference>
<keyword evidence="2" id="KW-1185">Reference proteome</keyword>
<comment type="caution">
    <text evidence="1">The sequence shown here is derived from an EMBL/GenBank/DDBJ whole genome shotgun (WGS) entry which is preliminary data.</text>
</comment>
<gene>
    <name evidence="1" type="ORF">L1987_00008</name>
</gene>
<evidence type="ECO:0000313" key="1">
    <source>
        <dbReference type="EMBL" id="KAI3825969.1"/>
    </source>
</evidence>
<accession>A0ACB9K135</accession>
<dbReference type="EMBL" id="CM042018">
    <property type="protein sequence ID" value="KAI3825969.1"/>
    <property type="molecule type" value="Genomic_DNA"/>
</dbReference>
<reference evidence="2" key="1">
    <citation type="journal article" date="2022" name="Mol. Ecol. Resour.">
        <title>The genomes of chicory, endive, great burdock and yacon provide insights into Asteraceae palaeo-polyploidization history and plant inulin production.</title>
        <authorList>
            <person name="Fan W."/>
            <person name="Wang S."/>
            <person name="Wang H."/>
            <person name="Wang A."/>
            <person name="Jiang F."/>
            <person name="Liu H."/>
            <person name="Zhao H."/>
            <person name="Xu D."/>
            <person name="Zhang Y."/>
        </authorList>
    </citation>
    <scope>NUCLEOTIDE SEQUENCE [LARGE SCALE GENOMIC DNA]</scope>
    <source>
        <strain evidence="2">cv. Yunnan</strain>
    </source>
</reference>
<evidence type="ECO:0000313" key="2">
    <source>
        <dbReference type="Proteomes" id="UP001056120"/>
    </source>
</evidence>
<protein>
    <submittedName>
        <fullName evidence="1">Uncharacterized protein</fullName>
    </submittedName>
</protein>